<reference evidence="2" key="1">
    <citation type="journal article" date="2023" name="G3 (Bethesda)">
        <title>A reference genome for the long-term kleptoplast-retaining sea slug Elysia crispata morphotype clarki.</title>
        <authorList>
            <person name="Eastman K.E."/>
            <person name="Pendleton A.L."/>
            <person name="Shaikh M.A."/>
            <person name="Suttiyut T."/>
            <person name="Ogas R."/>
            <person name="Tomko P."/>
            <person name="Gavelis G."/>
            <person name="Widhalm J.R."/>
            <person name="Wisecaver J.H."/>
        </authorList>
    </citation>
    <scope>NUCLEOTIDE SEQUENCE</scope>
    <source>
        <strain evidence="2">ECLA1</strain>
    </source>
</reference>
<organism evidence="2 3">
    <name type="scientific">Elysia crispata</name>
    <name type="common">lettuce slug</name>
    <dbReference type="NCBI Taxonomy" id="231223"/>
    <lineage>
        <taxon>Eukaryota</taxon>
        <taxon>Metazoa</taxon>
        <taxon>Spiralia</taxon>
        <taxon>Lophotrochozoa</taxon>
        <taxon>Mollusca</taxon>
        <taxon>Gastropoda</taxon>
        <taxon>Heterobranchia</taxon>
        <taxon>Euthyneura</taxon>
        <taxon>Panpulmonata</taxon>
        <taxon>Sacoglossa</taxon>
        <taxon>Placobranchoidea</taxon>
        <taxon>Plakobranchidae</taxon>
        <taxon>Elysia</taxon>
    </lineage>
</organism>
<comment type="caution">
    <text evidence="2">The sequence shown here is derived from an EMBL/GenBank/DDBJ whole genome shotgun (WGS) entry which is preliminary data.</text>
</comment>
<name>A0AAE0Y6Y8_9GAST</name>
<protein>
    <submittedName>
        <fullName evidence="2">Uncharacterized protein</fullName>
    </submittedName>
</protein>
<evidence type="ECO:0000313" key="3">
    <source>
        <dbReference type="Proteomes" id="UP001283361"/>
    </source>
</evidence>
<dbReference type="Proteomes" id="UP001283361">
    <property type="component" value="Unassembled WGS sequence"/>
</dbReference>
<proteinExistence type="predicted"/>
<dbReference type="EMBL" id="JAWDGP010006827">
    <property type="protein sequence ID" value="KAK3735119.1"/>
    <property type="molecule type" value="Genomic_DNA"/>
</dbReference>
<gene>
    <name evidence="2" type="ORF">RRG08_054471</name>
</gene>
<evidence type="ECO:0000256" key="1">
    <source>
        <dbReference type="SAM" id="MobiDB-lite"/>
    </source>
</evidence>
<sequence length="75" mass="8099">MPLALLENVLFKVKLCVDQYGTPPSSSAMSNGGFYNISPDTIKLGPAAASRQQSRMTGPASCIEEPESRWSAEEH</sequence>
<feature type="region of interest" description="Disordered" evidence="1">
    <location>
        <begin position="46"/>
        <end position="75"/>
    </location>
</feature>
<keyword evidence="3" id="KW-1185">Reference proteome</keyword>
<accession>A0AAE0Y6Y8</accession>
<dbReference type="AlphaFoldDB" id="A0AAE0Y6Y8"/>
<evidence type="ECO:0000313" key="2">
    <source>
        <dbReference type="EMBL" id="KAK3735119.1"/>
    </source>
</evidence>
<feature type="compositionally biased region" description="Basic and acidic residues" evidence="1">
    <location>
        <begin position="66"/>
        <end position="75"/>
    </location>
</feature>